<accession>A0A1H4BWS5</accession>
<dbReference type="STRING" id="592050.SAMN05421875_11629"/>
<dbReference type="Proteomes" id="UP000199002">
    <property type="component" value="Unassembled WGS sequence"/>
</dbReference>
<name>A0A1H4BWS5_9BURK</name>
<feature type="signal peptide" evidence="1">
    <location>
        <begin position="1"/>
        <end position="21"/>
    </location>
</feature>
<protein>
    <submittedName>
        <fullName evidence="2">Uncharacterized protein</fullName>
    </submittedName>
</protein>
<keyword evidence="1" id="KW-0732">Signal</keyword>
<sequence>MKLAQAAAILALSAVALIAAAGEIKHYTQAEFDKLIGAALPAVALAYVGRGAMARCAERSCRPARLARRSWEAS</sequence>
<feature type="chain" id="PRO_5011524640" evidence="1">
    <location>
        <begin position="22"/>
        <end position="74"/>
    </location>
</feature>
<dbReference type="RefSeq" id="WP_092698764.1">
    <property type="nucleotide sequence ID" value="NZ_CAXIQL010000092.1"/>
</dbReference>
<dbReference type="AlphaFoldDB" id="A0A1H4BWS5"/>
<dbReference type="GeneID" id="34232182"/>
<organism evidence="2 3">
    <name type="scientific">Acidovorax soli</name>
    <dbReference type="NCBI Taxonomy" id="592050"/>
    <lineage>
        <taxon>Bacteria</taxon>
        <taxon>Pseudomonadati</taxon>
        <taxon>Pseudomonadota</taxon>
        <taxon>Betaproteobacteria</taxon>
        <taxon>Burkholderiales</taxon>
        <taxon>Comamonadaceae</taxon>
        <taxon>Acidovorax</taxon>
    </lineage>
</organism>
<gene>
    <name evidence="2" type="ORF">SAMN05421875_11629</name>
</gene>
<dbReference type="EMBL" id="FNQJ01000016">
    <property type="protein sequence ID" value="SEA52588.1"/>
    <property type="molecule type" value="Genomic_DNA"/>
</dbReference>
<reference evidence="3" key="1">
    <citation type="submission" date="2016-10" db="EMBL/GenBank/DDBJ databases">
        <authorList>
            <person name="Varghese N."/>
            <person name="Submissions S."/>
        </authorList>
    </citation>
    <scope>NUCLEOTIDE SEQUENCE [LARGE SCALE GENOMIC DNA]</scope>
    <source>
        <strain evidence="3">DSM 25157</strain>
    </source>
</reference>
<evidence type="ECO:0000313" key="3">
    <source>
        <dbReference type="Proteomes" id="UP000199002"/>
    </source>
</evidence>
<evidence type="ECO:0000256" key="1">
    <source>
        <dbReference type="SAM" id="SignalP"/>
    </source>
</evidence>
<keyword evidence="3" id="KW-1185">Reference proteome</keyword>
<proteinExistence type="predicted"/>
<evidence type="ECO:0000313" key="2">
    <source>
        <dbReference type="EMBL" id="SEA52588.1"/>
    </source>
</evidence>